<dbReference type="RefSeq" id="WP_421721488.1">
    <property type="nucleotide sequence ID" value="NZ_CACRSW010000023.1"/>
</dbReference>
<accession>A0A6N2T2E2</accession>
<dbReference type="EMBL" id="CACRSW010000023">
    <property type="protein sequence ID" value="VYS99559.1"/>
    <property type="molecule type" value="Genomic_DNA"/>
</dbReference>
<name>A0A6N2T2E2_9FIRM</name>
<feature type="region of interest" description="Disordered" evidence="1">
    <location>
        <begin position="429"/>
        <end position="451"/>
    </location>
</feature>
<organism evidence="2">
    <name type="scientific">Anaerococcus vaginalis</name>
    <dbReference type="NCBI Taxonomy" id="33037"/>
    <lineage>
        <taxon>Bacteria</taxon>
        <taxon>Bacillati</taxon>
        <taxon>Bacillota</taxon>
        <taxon>Tissierellia</taxon>
        <taxon>Tissierellales</taxon>
        <taxon>Peptoniphilaceae</taxon>
        <taxon>Anaerococcus</taxon>
    </lineage>
</organism>
<gene>
    <name evidence="2" type="ORF">AVLFYP127_00443</name>
</gene>
<proteinExistence type="predicted"/>
<evidence type="ECO:0000313" key="2">
    <source>
        <dbReference type="EMBL" id="VYS99559.1"/>
    </source>
</evidence>
<dbReference type="InterPro" id="IPR006428">
    <property type="entry name" value="Portal_SPP1-type"/>
</dbReference>
<dbReference type="Pfam" id="PF05133">
    <property type="entry name" value="SPP1_portal"/>
    <property type="match status" value="1"/>
</dbReference>
<protein>
    <submittedName>
        <fullName evidence="2">Phage portal protein, SPP1 Gp6-like</fullName>
    </submittedName>
</protein>
<reference evidence="2" key="1">
    <citation type="submission" date="2019-11" db="EMBL/GenBank/DDBJ databases">
        <authorList>
            <person name="Feng L."/>
        </authorList>
    </citation>
    <scope>NUCLEOTIDE SEQUENCE</scope>
    <source>
        <strain evidence="2">AvaginalisLFYP127</strain>
    </source>
</reference>
<sequence length="471" mass="54481">MISTKTIVGDFKEFIIDKDDPLNLESLEGFINAHKNLVSERYEPLLNMYQGKHSILFDEPKPLNKPDNKVVMNFAKYIVDTLNGYFLGIPIKINHDSEDYINKLTDVADYNNIDDEQYELAKDMSIFGVGYEMLYLDEEAVENILHVSPLETFVIRDNSIRKKTRYGVHYYKDQDGNLKGTFSDDKEIFYFEEGKDGLYISEEYPHYFGFCPIIEYRENEECQSAFESVYTLINQIDKVISEKANDVDYFADAYLKVVGVELTEEQVRFLKENRIWNLYKTTNEADGTVPDVNFLQKPDADQTQENLLNRLEEKIYQLSMVPNLSDENFGTSSGIALSYKLQGLDNLCKSKERKFTAGLNTRYKLLCNLPNWGDKEAYKGITYQFTRNAPKNVLEEAQVVNSLNGLVSKETALSYLSIVDNVKEEIEKMKEEDEFDTDIEHDHGDDWSMEDVNEQGILEKARISKSSEIQE</sequence>
<dbReference type="InterPro" id="IPR021145">
    <property type="entry name" value="Portal_protein_SPP1_Gp6-like"/>
</dbReference>
<evidence type="ECO:0000256" key="1">
    <source>
        <dbReference type="SAM" id="MobiDB-lite"/>
    </source>
</evidence>
<dbReference type="AlphaFoldDB" id="A0A6N2T2E2"/>
<dbReference type="NCBIfam" id="TIGR01538">
    <property type="entry name" value="portal_SPP1"/>
    <property type="match status" value="1"/>
</dbReference>